<dbReference type="RefSeq" id="WP_132875319.1">
    <property type="nucleotide sequence ID" value="NZ_SLXQ01000001.1"/>
</dbReference>
<dbReference type="Proteomes" id="UP000294911">
    <property type="component" value="Unassembled WGS sequence"/>
</dbReference>
<reference evidence="1 2" key="1">
    <citation type="submission" date="2019-03" db="EMBL/GenBank/DDBJ databases">
        <title>Genomic Encyclopedia of Type Strains, Phase IV (KMG-IV): sequencing the most valuable type-strain genomes for metagenomic binning, comparative biology and taxonomic classification.</title>
        <authorList>
            <person name="Goeker M."/>
        </authorList>
    </citation>
    <scope>NUCLEOTIDE SEQUENCE [LARGE SCALE GENOMIC DNA]</scope>
    <source>
        <strain evidence="1 2">DSM 45765</strain>
    </source>
</reference>
<comment type="caution">
    <text evidence="1">The sequence shown here is derived from an EMBL/GenBank/DDBJ whole genome shotgun (WGS) entry which is preliminary data.</text>
</comment>
<dbReference type="InterPro" id="IPR012349">
    <property type="entry name" value="Split_barrel_FMN-bd"/>
</dbReference>
<dbReference type="NCBIfam" id="TIGR00026">
    <property type="entry name" value="hi_GC_TIGR00026"/>
    <property type="match status" value="1"/>
</dbReference>
<dbReference type="GO" id="GO:0016491">
    <property type="term" value="F:oxidoreductase activity"/>
    <property type="evidence" value="ECO:0007669"/>
    <property type="project" value="InterPro"/>
</dbReference>
<accession>A0A4R2R4Q5</accession>
<sequence length="157" mass="17211">MEIIDKPDPPTGIGRLLARTPIHLYRAGFGWLLGGRFLRLTHTGRKSGKPREVVIEVVGKVDDGFYVCSGFGERADWYRNVRHNPEVTIQVGRRRGAATAIPLSAAEGGEIMAHYASKHPKIAMRLCRTMGFAVDGGAADFREVGQSVPFLKLARPA</sequence>
<dbReference type="EMBL" id="SLXQ01000001">
    <property type="protein sequence ID" value="TCP56759.1"/>
    <property type="molecule type" value="Genomic_DNA"/>
</dbReference>
<dbReference type="AlphaFoldDB" id="A0A4R2R4Q5"/>
<protein>
    <submittedName>
        <fullName evidence="1">Deazaflavin-dependent oxidoreductase (Nitroreductase family)</fullName>
    </submittedName>
</protein>
<dbReference type="OrthoDB" id="163266at2"/>
<gene>
    <name evidence="1" type="ORF">EV191_101705</name>
</gene>
<dbReference type="Gene3D" id="2.30.110.10">
    <property type="entry name" value="Electron Transport, Fmn-binding Protein, Chain A"/>
    <property type="match status" value="1"/>
</dbReference>
<evidence type="ECO:0000313" key="2">
    <source>
        <dbReference type="Proteomes" id="UP000294911"/>
    </source>
</evidence>
<dbReference type="Pfam" id="PF04075">
    <property type="entry name" value="F420H2_quin_red"/>
    <property type="match status" value="1"/>
</dbReference>
<dbReference type="InterPro" id="IPR004378">
    <property type="entry name" value="F420H2_quin_Rdtase"/>
</dbReference>
<organism evidence="1 2">
    <name type="scientific">Tamaricihabitans halophyticus</name>
    <dbReference type="NCBI Taxonomy" id="1262583"/>
    <lineage>
        <taxon>Bacteria</taxon>
        <taxon>Bacillati</taxon>
        <taxon>Actinomycetota</taxon>
        <taxon>Actinomycetes</taxon>
        <taxon>Pseudonocardiales</taxon>
        <taxon>Pseudonocardiaceae</taxon>
        <taxon>Tamaricihabitans</taxon>
    </lineage>
</organism>
<evidence type="ECO:0000313" key="1">
    <source>
        <dbReference type="EMBL" id="TCP56759.1"/>
    </source>
</evidence>
<keyword evidence="2" id="KW-1185">Reference proteome</keyword>
<proteinExistence type="predicted"/>
<name>A0A4R2R4Q5_9PSEU</name>
<dbReference type="SUPFAM" id="SSF50475">
    <property type="entry name" value="FMN-binding split barrel"/>
    <property type="match status" value="1"/>
</dbReference>